<comment type="similarity">
    <text evidence="2 8">Belongs to the cutinase family.</text>
</comment>
<evidence type="ECO:0000256" key="2">
    <source>
        <dbReference type="ARBA" id="ARBA00007534"/>
    </source>
</evidence>
<keyword evidence="10" id="KW-1185">Reference proteome</keyword>
<dbReference type="InterPro" id="IPR043580">
    <property type="entry name" value="CUTINASE_1"/>
</dbReference>
<evidence type="ECO:0000256" key="1">
    <source>
        <dbReference type="ARBA" id="ARBA00004613"/>
    </source>
</evidence>
<evidence type="ECO:0000313" key="9">
    <source>
        <dbReference type="EMBL" id="GAC81517.1"/>
    </source>
</evidence>
<feature type="signal peptide" evidence="8">
    <location>
        <begin position="1"/>
        <end position="32"/>
    </location>
</feature>
<dbReference type="GO" id="GO:0052689">
    <property type="term" value="F:carboxylic ester hydrolase activity"/>
    <property type="evidence" value="ECO:0007669"/>
    <property type="project" value="UniProtKB-KW"/>
</dbReference>
<gene>
    <name evidence="9" type="ORF">GM1_036_00170</name>
</gene>
<evidence type="ECO:0000313" key="10">
    <source>
        <dbReference type="Proteomes" id="UP000035009"/>
    </source>
</evidence>
<dbReference type="Gene3D" id="3.40.50.1820">
    <property type="entry name" value="alpha/beta hydrolase"/>
    <property type="match status" value="1"/>
</dbReference>
<keyword evidence="6 8" id="KW-0378">Hydrolase</keyword>
<name>M3UZQ9_GORML</name>
<comment type="function">
    <text evidence="8">Catalyzes the hydrolysis of complex carboxylic polyesters found in the cell wall of plants. Degrades cutin, a macromolecule that forms the structure of the plant cuticle.</text>
</comment>
<dbReference type="InterPro" id="IPR029058">
    <property type="entry name" value="AB_hydrolase_fold"/>
</dbReference>
<dbReference type="EMBL" id="BAOP01000036">
    <property type="protein sequence ID" value="GAC81517.1"/>
    <property type="molecule type" value="Genomic_DNA"/>
</dbReference>
<keyword evidence="5 8" id="KW-0732">Signal</keyword>
<dbReference type="PROSITE" id="PS00155">
    <property type="entry name" value="CUTINASE_1"/>
    <property type="match status" value="1"/>
</dbReference>
<comment type="caution">
    <text evidence="9">The sequence shown here is derived from an EMBL/GenBank/DDBJ whole genome shotgun (WGS) entry which is preliminary data.</text>
</comment>
<dbReference type="AlphaFoldDB" id="M3UZQ9"/>
<keyword evidence="3 8" id="KW-0719">Serine esterase</keyword>
<organism evidence="9 10">
    <name type="scientific">Gordonia malaquae NBRC 108250</name>
    <dbReference type="NCBI Taxonomy" id="1223542"/>
    <lineage>
        <taxon>Bacteria</taxon>
        <taxon>Bacillati</taxon>
        <taxon>Actinomycetota</taxon>
        <taxon>Actinomycetes</taxon>
        <taxon>Mycobacteriales</taxon>
        <taxon>Gordoniaceae</taxon>
        <taxon>Gordonia</taxon>
    </lineage>
</organism>
<dbReference type="EC" id="3.1.1.-" evidence="8"/>
<evidence type="ECO:0000256" key="8">
    <source>
        <dbReference type="RuleBase" id="RU361263"/>
    </source>
</evidence>
<accession>M3UZQ9</accession>
<proteinExistence type="inferred from homology"/>
<feature type="chain" id="PRO_5005140362" description="Cutinase" evidence="8">
    <location>
        <begin position="33"/>
        <end position="237"/>
    </location>
</feature>
<protein>
    <recommendedName>
        <fullName evidence="8">Cutinase</fullName>
        <ecNumber evidence="8">3.1.1.-</ecNumber>
    </recommendedName>
</protein>
<dbReference type="STRING" id="410332.SAMN04488550_0123"/>
<dbReference type="PANTHER" id="PTHR33630:SF9">
    <property type="entry name" value="CUTINASE 4"/>
    <property type="match status" value="1"/>
</dbReference>
<dbReference type="PANTHER" id="PTHR33630">
    <property type="entry name" value="CUTINASE RV1984C-RELATED-RELATED"/>
    <property type="match status" value="1"/>
</dbReference>
<sequence>MQIMTKRLLVVLVGLLSIIGVAVPSGTGTASAADCADIHLVFARGTQEAGAPVGTTGQAMYRSLQNRFPGKTVRVSPVRYQASDSFAEGVDFLKTVAEGVRDTQGQMRAIASRCPSTRIVVGGYSQGAAVITYAVSDQLSAVAPLLTEVPSPLSGSVARHVAGVLIFGGPADRWFRDARVPPMRVGARYRAMTREYCIPGDNICDGGPISRPNTVHGQYAVNGMTDNAANFVARRVH</sequence>
<keyword evidence="4 8" id="KW-0964">Secreted</keyword>
<comment type="subcellular location">
    <subcellularLocation>
        <location evidence="1 8">Secreted</location>
    </subcellularLocation>
</comment>
<dbReference type="SUPFAM" id="SSF53474">
    <property type="entry name" value="alpha/beta-Hydrolases"/>
    <property type="match status" value="1"/>
</dbReference>
<reference evidence="9 10" key="1">
    <citation type="submission" date="2013-02" db="EMBL/GenBank/DDBJ databases">
        <title>Whole genome shotgun sequence of Gordonia malaquae NBRC 108250.</title>
        <authorList>
            <person name="Yoshida I."/>
            <person name="Hosoyama A."/>
            <person name="Tsuchikane K."/>
            <person name="Ando Y."/>
            <person name="Baba S."/>
            <person name="Ohji S."/>
            <person name="Hamada M."/>
            <person name="Tamura T."/>
            <person name="Yamazoe A."/>
            <person name="Yamazaki S."/>
            <person name="Fujita N."/>
        </authorList>
    </citation>
    <scope>NUCLEOTIDE SEQUENCE [LARGE SCALE GENOMIC DNA]</scope>
    <source>
        <strain evidence="9 10">NBRC 108250</strain>
    </source>
</reference>
<evidence type="ECO:0000256" key="4">
    <source>
        <dbReference type="ARBA" id="ARBA00022525"/>
    </source>
</evidence>
<keyword evidence="7" id="KW-1015">Disulfide bond</keyword>
<evidence type="ECO:0000256" key="7">
    <source>
        <dbReference type="ARBA" id="ARBA00023157"/>
    </source>
</evidence>
<dbReference type="GO" id="GO:0005576">
    <property type="term" value="C:extracellular region"/>
    <property type="evidence" value="ECO:0007669"/>
    <property type="project" value="UniProtKB-SubCell"/>
</dbReference>
<evidence type="ECO:0000256" key="3">
    <source>
        <dbReference type="ARBA" id="ARBA00022487"/>
    </source>
</evidence>
<dbReference type="Pfam" id="PF01083">
    <property type="entry name" value="Cutinase"/>
    <property type="match status" value="1"/>
</dbReference>
<dbReference type="eggNOG" id="ENOG5030PZC">
    <property type="taxonomic scope" value="Bacteria"/>
</dbReference>
<dbReference type="InterPro" id="IPR000675">
    <property type="entry name" value="Cutinase/axe"/>
</dbReference>
<evidence type="ECO:0000256" key="5">
    <source>
        <dbReference type="ARBA" id="ARBA00022729"/>
    </source>
</evidence>
<evidence type="ECO:0000256" key="6">
    <source>
        <dbReference type="ARBA" id="ARBA00022801"/>
    </source>
</evidence>
<dbReference type="SMART" id="SM01110">
    <property type="entry name" value="Cutinase"/>
    <property type="match status" value="1"/>
</dbReference>
<dbReference type="Proteomes" id="UP000035009">
    <property type="component" value="Unassembled WGS sequence"/>
</dbReference>